<evidence type="ECO:0000256" key="5">
    <source>
        <dbReference type="ARBA" id="ARBA00022989"/>
    </source>
</evidence>
<keyword evidence="3" id="KW-1003">Cell membrane</keyword>
<evidence type="ECO:0000313" key="9">
    <source>
        <dbReference type="EMBL" id="MBH5400222.1"/>
    </source>
</evidence>
<keyword evidence="5 7" id="KW-1133">Transmembrane helix</keyword>
<dbReference type="PROSITE" id="PS50928">
    <property type="entry name" value="ABC_TM1"/>
    <property type="match status" value="1"/>
</dbReference>
<keyword evidence="6 7" id="KW-0472">Membrane</keyword>
<feature type="transmembrane region" description="Helical" evidence="7">
    <location>
        <begin position="9"/>
        <end position="30"/>
    </location>
</feature>
<keyword evidence="2 7" id="KW-0813">Transport</keyword>
<dbReference type="Gene3D" id="1.10.3720.10">
    <property type="entry name" value="MetI-like"/>
    <property type="match status" value="1"/>
</dbReference>
<evidence type="ECO:0000256" key="2">
    <source>
        <dbReference type="ARBA" id="ARBA00022448"/>
    </source>
</evidence>
<feature type="transmembrane region" description="Helical" evidence="7">
    <location>
        <begin position="136"/>
        <end position="156"/>
    </location>
</feature>
<feature type="transmembrane region" description="Helical" evidence="7">
    <location>
        <begin position="255"/>
        <end position="275"/>
    </location>
</feature>
<evidence type="ECO:0000256" key="4">
    <source>
        <dbReference type="ARBA" id="ARBA00022692"/>
    </source>
</evidence>
<dbReference type="InterPro" id="IPR035906">
    <property type="entry name" value="MetI-like_sf"/>
</dbReference>
<comment type="subcellular location">
    <subcellularLocation>
        <location evidence="1 7">Cell membrane</location>
        <topology evidence="1 7">Multi-pass membrane protein</topology>
    </subcellularLocation>
</comment>
<dbReference type="RefSeq" id="WP_197961413.1">
    <property type="nucleotide sequence ID" value="NZ_JACCHP010000013.1"/>
</dbReference>
<feature type="domain" description="ABC transmembrane type-1" evidence="8">
    <location>
        <begin position="95"/>
        <end position="304"/>
    </location>
</feature>
<feature type="transmembrane region" description="Helical" evidence="7">
    <location>
        <begin position="101"/>
        <end position="124"/>
    </location>
</feature>
<comment type="caution">
    <text evidence="9">The sequence shown here is derived from an EMBL/GenBank/DDBJ whole genome shotgun (WGS) entry which is preliminary data.</text>
</comment>
<dbReference type="InterPro" id="IPR045621">
    <property type="entry name" value="BPD_transp_1_N"/>
</dbReference>
<dbReference type="Pfam" id="PF00528">
    <property type="entry name" value="BPD_transp_1"/>
    <property type="match status" value="1"/>
</dbReference>
<sequence length="316" mass="34311">MLNFVVRRLLGMLPVLLAVSLLTFLIASLLPGDLALVILGDQATPENVAALRRDMGLDQPLWWRYLSWLGHVVQGDLGRSFRTGQTVLQAVAERIPVSLQLMLMAEFIGLLIGVPVAIACAARAGGAFDRFMTGSAFAMLSMPSFLTAILLIYLFAVELRWLPATGYVPFTEAPLANLRFFVLPALTLALAEWPGIMRVLRSDMIATLQEDYIALAKAKGLKPSRILFVHALKPSSLTLVTVTGINIGRLLGGTLIVESVFALPGIGRLLVGAIYTRDLVILQGVVLLVACGFVIVNFIVDMLYAVLDPRIRHGHA</sequence>
<keyword evidence="4 7" id="KW-0812">Transmembrane</keyword>
<comment type="similarity">
    <text evidence="7">Belongs to the binding-protein-dependent transport system permease family.</text>
</comment>
<organism evidence="9 10">
    <name type="scientific">Bradyrhizobium agreste</name>
    <dbReference type="NCBI Taxonomy" id="2751811"/>
    <lineage>
        <taxon>Bacteria</taxon>
        <taxon>Pseudomonadati</taxon>
        <taxon>Pseudomonadota</taxon>
        <taxon>Alphaproteobacteria</taxon>
        <taxon>Hyphomicrobiales</taxon>
        <taxon>Nitrobacteraceae</taxon>
        <taxon>Bradyrhizobium</taxon>
    </lineage>
</organism>
<dbReference type="EMBL" id="JACCHP010000013">
    <property type="protein sequence ID" value="MBH5400222.1"/>
    <property type="molecule type" value="Genomic_DNA"/>
</dbReference>
<evidence type="ECO:0000256" key="6">
    <source>
        <dbReference type="ARBA" id="ARBA00023136"/>
    </source>
</evidence>
<evidence type="ECO:0000313" key="10">
    <source>
        <dbReference type="Proteomes" id="UP000807370"/>
    </source>
</evidence>
<name>A0ABS0PSN9_9BRAD</name>
<accession>A0ABS0PSN9</accession>
<protein>
    <submittedName>
        <fullName evidence="9">ABC transporter permease</fullName>
    </submittedName>
</protein>
<keyword evidence="10" id="KW-1185">Reference proteome</keyword>
<dbReference type="PANTHER" id="PTHR43163">
    <property type="entry name" value="DIPEPTIDE TRANSPORT SYSTEM PERMEASE PROTEIN DPPB-RELATED"/>
    <property type="match status" value="1"/>
</dbReference>
<dbReference type="CDD" id="cd06261">
    <property type="entry name" value="TM_PBP2"/>
    <property type="match status" value="1"/>
</dbReference>
<evidence type="ECO:0000259" key="8">
    <source>
        <dbReference type="PROSITE" id="PS50928"/>
    </source>
</evidence>
<proteinExistence type="inferred from homology"/>
<evidence type="ECO:0000256" key="7">
    <source>
        <dbReference type="RuleBase" id="RU363032"/>
    </source>
</evidence>
<feature type="transmembrane region" description="Helical" evidence="7">
    <location>
        <begin position="176"/>
        <end position="196"/>
    </location>
</feature>
<dbReference type="InterPro" id="IPR000515">
    <property type="entry name" value="MetI-like"/>
</dbReference>
<dbReference type="PANTHER" id="PTHR43163:SF6">
    <property type="entry name" value="DIPEPTIDE TRANSPORT SYSTEM PERMEASE PROTEIN DPPB-RELATED"/>
    <property type="match status" value="1"/>
</dbReference>
<feature type="transmembrane region" description="Helical" evidence="7">
    <location>
        <begin position="281"/>
        <end position="307"/>
    </location>
</feature>
<evidence type="ECO:0000256" key="3">
    <source>
        <dbReference type="ARBA" id="ARBA00022475"/>
    </source>
</evidence>
<dbReference type="Proteomes" id="UP000807370">
    <property type="component" value="Unassembled WGS sequence"/>
</dbReference>
<dbReference type="Pfam" id="PF19300">
    <property type="entry name" value="BPD_transp_1_N"/>
    <property type="match status" value="1"/>
</dbReference>
<reference evidence="9 10" key="1">
    <citation type="submission" date="2020-07" db="EMBL/GenBank/DDBJ databases">
        <title>Bradyrhizobium diversity isolated from nodules of indigenous legumes of Western Australia.</title>
        <authorList>
            <person name="Klepa M.S."/>
        </authorList>
    </citation>
    <scope>NUCLEOTIDE SEQUENCE [LARGE SCALE GENOMIC DNA]</scope>
    <source>
        <strain evidence="9 10">CNPSo 4010</strain>
    </source>
</reference>
<dbReference type="SUPFAM" id="SSF161098">
    <property type="entry name" value="MetI-like"/>
    <property type="match status" value="1"/>
</dbReference>
<evidence type="ECO:0000256" key="1">
    <source>
        <dbReference type="ARBA" id="ARBA00004651"/>
    </source>
</evidence>
<gene>
    <name evidence="9" type="ORF">HZZ13_20850</name>
</gene>